<dbReference type="Proteomes" id="UP000199039">
    <property type="component" value="Unassembled WGS sequence"/>
</dbReference>
<dbReference type="AlphaFoldDB" id="A0A1G6XJT5"/>
<accession>A0A1G6XJT5</accession>
<feature type="transmembrane region" description="Helical" evidence="1">
    <location>
        <begin position="133"/>
        <end position="155"/>
    </location>
</feature>
<gene>
    <name evidence="2" type="ORF">SAMN05216410_0144</name>
</gene>
<evidence type="ECO:0000313" key="3">
    <source>
        <dbReference type="Proteomes" id="UP000199039"/>
    </source>
</evidence>
<protein>
    <submittedName>
        <fullName evidence="2">Uncharacterized protein</fullName>
    </submittedName>
</protein>
<proteinExistence type="predicted"/>
<dbReference type="RefSeq" id="WP_093186597.1">
    <property type="nucleotide sequence ID" value="NZ_FMYH01000011.1"/>
</dbReference>
<feature type="transmembrane region" description="Helical" evidence="1">
    <location>
        <begin position="36"/>
        <end position="54"/>
    </location>
</feature>
<keyword evidence="3" id="KW-1185">Reference proteome</keyword>
<keyword evidence="1" id="KW-0812">Transmembrane</keyword>
<dbReference type="STRING" id="1814289.SAMN05216410_0144"/>
<keyword evidence="1" id="KW-1133">Transmembrane helix</keyword>
<evidence type="ECO:0000313" key="2">
    <source>
        <dbReference type="EMBL" id="SDD77587.1"/>
    </source>
</evidence>
<dbReference type="EMBL" id="FMYH01000011">
    <property type="protein sequence ID" value="SDD77587.1"/>
    <property type="molecule type" value="Genomic_DNA"/>
</dbReference>
<reference evidence="2 3" key="1">
    <citation type="submission" date="2016-09" db="EMBL/GenBank/DDBJ databases">
        <authorList>
            <person name="Capua I."/>
            <person name="De Benedictis P."/>
            <person name="Joannis T."/>
            <person name="Lombin L.H."/>
            <person name="Cattoli G."/>
        </authorList>
    </citation>
    <scope>NUCLEOTIDE SEQUENCE [LARGE SCALE GENOMIC DNA]</scope>
    <source>
        <strain evidence="2 3">ISLP-3</strain>
    </source>
</reference>
<evidence type="ECO:0000256" key="1">
    <source>
        <dbReference type="SAM" id="Phobius"/>
    </source>
</evidence>
<name>A0A1G6XJT5_9MICO</name>
<sequence length="159" mass="17018">MTQLSHVRAQEFEPDELVHVIDRMVRNVETGRFERSLAALTAAGALVTAAEIFFEHDKASFGNRWMWLPVILGPVGAAAGVAGVCSKRMAKTALPLASAVIVANGLQGTYLHARGIAQKPGGFSNLRYNMEMGPPLLAPLLVTLVGGMGLLAAVLRRER</sequence>
<feature type="transmembrane region" description="Helical" evidence="1">
    <location>
        <begin position="66"/>
        <end position="86"/>
    </location>
</feature>
<keyword evidence="1" id="KW-0472">Membrane</keyword>
<organism evidence="2 3">
    <name type="scientific">Sanguibacter gelidistatuariae</name>
    <dbReference type="NCBI Taxonomy" id="1814289"/>
    <lineage>
        <taxon>Bacteria</taxon>
        <taxon>Bacillati</taxon>
        <taxon>Actinomycetota</taxon>
        <taxon>Actinomycetes</taxon>
        <taxon>Micrococcales</taxon>
        <taxon>Sanguibacteraceae</taxon>
        <taxon>Sanguibacter</taxon>
    </lineage>
</organism>
<dbReference type="OrthoDB" id="69557at2"/>
<feature type="transmembrane region" description="Helical" evidence="1">
    <location>
        <begin position="93"/>
        <end position="113"/>
    </location>
</feature>